<protein>
    <submittedName>
        <fullName evidence="1">Uncharacterized protein</fullName>
    </submittedName>
</protein>
<reference evidence="1" key="1">
    <citation type="submission" date="2023-10" db="EMBL/GenBank/DDBJ databases">
        <authorList>
            <person name="Chen Y."/>
            <person name="Shah S."/>
            <person name="Dougan E. K."/>
            <person name="Thang M."/>
            <person name="Chan C."/>
        </authorList>
    </citation>
    <scope>NUCLEOTIDE SEQUENCE [LARGE SCALE GENOMIC DNA]</scope>
</reference>
<proteinExistence type="predicted"/>
<accession>A0ABN9UHI2</accession>
<gene>
    <name evidence="1" type="ORF">PCOR1329_LOCUS47628</name>
</gene>
<evidence type="ECO:0000313" key="2">
    <source>
        <dbReference type="Proteomes" id="UP001189429"/>
    </source>
</evidence>
<sequence>MHRSLRSPPKETALLSTGEHCRMHHTKGRTCLSYTHFSSIQHGHAKVAIVTGDSEEGAWPLVITFSIDVRLVQDAGGIIISLWSSSPSKPPTANPDRPKCFT</sequence>
<evidence type="ECO:0000313" key="1">
    <source>
        <dbReference type="EMBL" id="CAK0857524.1"/>
    </source>
</evidence>
<keyword evidence="2" id="KW-1185">Reference proteome</keyword>
<dbReference type="EMBL" id="CAUYUJ010015738">
    <property type="protein sequence ID" value="CAK0857524.1"/>
    <property type="molecule type" value="Genomic_DNA"/>
</dbReference>
<comment type="caution">
    <text evidence="1">The sequence shown here is derived from an EMBL/GenBank/DDBJ whole genome shotgun (WGS) entry which is preliminary data.</text>
</comment>
<dbReference type="Proteomes" id="UP001189429">
    <property type="component" value="Unassembled WGS sequence"/>
</dbReference>
<name>A0ABN9UHI2_9DINO</name>
<organism evidence="1 2">
    <name type="scientific">Prorocentrum cordatum</name>
    <dbReference type="NCBI Taxonomy" id="2364126"/>
    <lineage>
        <taxon>Eukaryota</taxon>
        <taxon>Sar</taxon>
        <taxon>Alveolata</taxon>
        <taxon>Dinophyceae</taxon>
        <taxon>Prorocentrales</taxon>
        <taxon>Prorocentraceae</taxon>
        <taxon>Prorocentrum</taxon>
    </lineage>
</organism>